<evidence type="ECO:0000313" key="2">
    <source>
        <dbReference type="Proteomes" id="UP001054902"/>
    </source>
</evidence>
<dbReference type="SUPFAM" id="SSF140860">
    <property type="entry name" value="Pseudo ankyrin repeat-like"/>
    <property type="match status" value="1"/>
</dbReference>
<proteinExistence type="predicted"/>
<name>A0AAD3DCM8_9STRA</name>
<organism evidence="1 2">
    <name type="scientific">Chaetoceros tenuissimus</name>
    <dbReference type="NCBI Taxonomy" id="426638"/>
    <lineage>
        <taxon>Eukaryota</taxon>
        <taxon>Sar</taxon>
        <taxon>Stramenopiles</taxon>
        <taxon>Ochrophyta</taxon>
        <taxon>Bacillariophyta</taxon>
        <taxon>Coscinodiscophyceae</taxon>
        <taxon>Chaetocerotophycidae</taxon>
        <taxon>Chaetocerotales</taxon>
        <taxon>Chaetocerotaceae</taxon>
        <taxon>Chaetoceros</taxon>
    </lineage>
</organism>
<dbReference type="AlphaFoldDB" id="A0AAD3DCM8"/>
<sequence>MSTPNIKKTFFPHKKEANIWSDKLQSIKNMAPLTRGKRKQGERQGRIELLRPKRKDPERIIRRKNKLKKTKLLKEREASTYEPFNLLSIELIQYILSFVGIGHYVFLASVSQEFRATLTSISGNDFKTEPSSYIHSWKLIRWIMKVPKNSPNFMRPTYKSIMFHAMKYDSLNAFIYVRVTKRRIRPGIDWKSFDAVTAIKHSAIKILKWLIEEQYWDYSSHKEQILKVSTSCNLEMITYLHEHLKIEFDITSLSKMILETSCCKEAIRYVLGIVPSMTALEHCRVLHNALLKENNDVAKMLCEELHDPDMVVYGVQSCCREERGINLVKSIINTEIADQMDGETYMRVILEACGEGRVDILKYLEEEVCPIPYLDILVQHFADEADHRNILEYLVEVMNGRE</sequence>
<gene>
    <name evidence="1" type="ORF">CTEN210_18543</name>
</gene>
<evidence type="ECO:0000313" key="1">
    <source>
        <dbReference type="EMBL" id="GFH62067.1"/>
    </source>
</evidence>
<reference evidence="1 2" key="1">
    <citation type="journal article" date="2021" name="Sci. Rep.">
        <title>The genome of the diatom Chaetoceros tenuissimus carries an ancient integrated fragment of an extant virus.</title>
        <authorList>
            <person name="Hongo Y."/>
            <person name="Kimura K."/>
            <person name="Takaki Y."/>
            <person name="Yoshida Y."/>
            <person name="Baba S."/>
            <person name="Kobayashi G."/>
            <person name="Nagasaki K."/>
            <person name="Hano T."/>
            <person name="Tomaru Y."/>
        </authorList>
    </citation>
    <scope>NUCLEOTIDE SEQUENCE [LARGE SCALE GENOMIC DNA]</scope>
    <source>
        <strain evidence="1 2">NIES-3715</strain>
    </source>
</reference>
<comment type="caution">
    <text evidence="1">The sequence shown here is derived from an EMBL/GenBank/DDBJ whole genome shotgun (WGS) entry which is preliminary data.</text>
</comment>
<accession>A0AAD3DCM8</accession>
<evidence type="ECO:0008006" key="3">
    <source>
        <dbReference type="Google" id="ProtNLM"/>
    </source>
</evidence>
<dbReference type="Proteomes" id="UP001054902">
    <property type="component" value="Unassembled WGS sequence"/>
</dbReference>
<dbReference type="EMBL" id="BLLK01000077">
    <property type="protein sequence ID" value="GFH62067.1"/>
    <property type="molecule type" value="Genomic_DNA"/>
</dbReference>
<protein>
    <recommendedName>
        <fullName evidence="3">F-box domain-containing protein</fullName>
    </recommendedName>
</protein>
<keyword evidence="2" id="KW-1185">Reference proteome</keyword>